<dbReference type="Proteomes" id="UP000315369">
    <property type="component" value="Unassembled WGS sequence"/>
</dbReference>
<dbReference type="AlphaFoldDB" id="A0A540X5A8"/>
<reference evidence="2 3" key="1">
    <citation type="submission" date="2019-06" db="EMBL/GenBank/DDBJ databases">
        <authorList>
            <person name="Livingstone P."/>
            <person name="Whitworth D."/>
        </authorList>
    </citation>
    <scope>NUCLEOTIDE SEQUENCE [LARGE SCALE GENOMIC DNA]</scope>
    <source>
        <strain evidence="2 3">AM401</strain>
    </source>
</reference>
<name>A0A540X5A8_9BACT</name>
<gene>
    <name evidence="2" type="ORF">FJV41_08110</name>
</gene>
<proteinExistence type="predicted"/>
<dbReference type="Pfam" id="PF03692">
    <property type="entry name" value="CxxCxxCC"/>
    <property type="match status" value="1"/>
</dbReference>
<organism evidence="2 3">
    <name type="scientific">Myxococcus llanfairpwllgwyngyllgogerychwyrndrobwllllantysiliogogogochensis</name>
    <dbReference type="NCBI Taxonomy" id="2590453"/>
    <lineage>
        <taxon>Bacteria</taxon>
        <taxon>Pseudomonadati</taxon>
        <taxon>Myxococcota</taxon>
        <taxon>Myxococcia</taxon>
        <taxon>Myxococcales</taxon>
        <taxon>Cystobacterineae</taxon>
        <taxon>Myxococcaceae</taxon>
        <taxon>Myxococcus</taxon>
    </lineage>
</organism>
<dbReference type="InterPro" id="IPR005358">
    <property type="entry name" value="Puta_zinc/iron-chelating_dom"/>
</dbReference>
<comment type="caution">
    <text evidence="2">The sequence shown here is derived from an EMBL/GenBank/DDBJ whole genome shotgun (WGS) entry which is preliminary data.</text>
</comment>
<evidence type="ECO:0000313" key="2">
    <source>
        <dbReference type="EMBL" id="TQF16438.1"/>
    </source>
</evidence>
<keyword evidence="3" id="KW-1185">Reference proteome</keyword>
<accession>A0A540X5A8</accession>
<sequence length="164" mass="18184">MPLSTLCLRCGMCCDGTLFTHVSLQPEEAQALERRGVPLDRREDGVPALAQHCSALDGRTCTVYADRPGSCRRYHCQLFAALSEKEVTLDEALGIVDQAHAWVDAIARELPPATEGEPRSVMQRARRAAKAHPEQPLSSKAQDAYASAEYYLDKHFRGRFGRRG</sequence>
<feature type="region of interest" description="Disordered" evidence="1">
    <location>
        <begin position="113"/>
        <end position="142"/>
    </location>
</feature>
<dbReference type="EMBL" id="VIFM01000023">
    <property type="protein sequence ID" value="TQF16438.1"/>
    <property type="molecule type" value="Genomic_DNA"/>
</dbReference>
<evidence type="ECO:0000313" key="3">
    <source>
        <dbReference type="Proteomes" id="UP000315369"/>
    </source>
</evidence>
<evidence type="ECO:0000256" key="1">
    <source>
        <dbReference type="SAM" id="MobiDB-lite"/>
    </source>
</evidence>
<dbReference type="OrthoDB" id="7391735at2"/>
<protein>
    <submittedName>
        <fullName evidence="2">YkgJ family cysteine cluster protein</fullName>
    </submittedName>
</protein>
<dbReference type="RefSeq" id="WP_141641849.1">
    <property type="nucleotide sequence ID" value="NZ_VIFM01000023.1"/>
</dbReference>